<keyword evidence="12" id="KW-0520">NAD</keyword>
<dbReference type="Pfam" id="PF00742">
    <property type="entry name" value="Homoserine_dh"/>
    <property type="match status" value="1"/>
</dbReference>
<dbReference type="GO" id="GO:0009086">
    <property type="term" value="P:methionine biosynthetic process"/>
    <property type="evidence" value="ECO:0007669"/>
    <property type="project" value="UniProtKB-KW"/>
</dbReference>
<protein>
    <recommendedName>
        <fullName evidence="6 18">Homoserine dehydrogenase</fullName>
        <ecNumber evidence="5 18">1.1.1.3</ecNumber>
    </recommendedName>
</protein>
<comment type="catalytic activity">
    <reaction evidence="15">
        <text>L-homoserine + NADP(+) = L-aspartate 4-semialdehyde + NADPH + H(+)</text>
        <dbReference type="Rhea" id="RHEA:15761"/>
        <dbReference type="ChEBI" id="CHEBI:15378"/>
        <dbReference type="ChEBI" id="CHEBI:57476"/>
        <dbReference type="ChEBI" id="CHEBI:57783"/>
        <dbReference type="ChEBI" id="CHEBI:58349"/>
        <dbReference type="ChEBI" id="CHEBI:537519"/>
        <dbReference type="EC" id="1.1.1.3"/>
    </reaction>
    <physiologicalReaction direction="right-to-left" evidence="15">
        <dbReference type="Rhea" id="RHEA:15763"/>
    </physiologicalReaction>
</comment>
<dbReference type="InterPro" id="IPR019811">
    <property type="entry name" value="HDH_CS"/>
</dbReference>
<feature type="domain" description="ACT" evidence="20">
    <location>
        <begin position="351"/>
        <end position="426"/>
    </location>
</feature>
<dbReference type="Pfam" id="PF03447">
    <property type="entry name" value="NAD_binding_3"/>
    <property type="match status" value="1"/>
</dbReference>
<evidence type="ECO:0000256" key="19">
    <source>
        <dbReference type="RuleBase" id="RU004171"/>
    </source>
</evidence>
<dbReference type="GO" id="GO:0004412">
    <property type="term" value="F:homoserine dehydrogenase activity"/>
    <property type="evidence" value="ECO:0007669"/>
    <property type="project" value="UniProtKB-EC"/>
</dbReference>
<evidence type="ECO:0000313" key="22">
    <source>
        <dbReference type="Proteomes" id="UP000240509"/>
    </source>
</evidence>
<dbReference type="EC" id="1.1.1.3" evidence="5 18"/>
<dbReference type="CDD" id="cd04881">
    <property type="entry name" value="ACT_HSDH-Hom"/>
    <property type="match status" value="1"/>
</dbReference>
<keyword evidence="13" id="KW-0915">Sodium</keyword>
<evidence type="ECO:0000256" key="2">
    <source>
        <dbReference type="ARBA" id="ARBA00005056"/>
    </source>
</evidence>
<keyword evidence="7 18" id="KW-0028">Amino-acid biosynthesis</keyword>
<evidence type="ECO:0000256" key="3">
    <source>
        <dbReference type="ARBA" id="ARBA00005062"/>
    </source>
</evidence>
<evidence type="ECO:0000256" key="12">
    <source>
        <dbReference type="ARBA" id="ARBA00023027"/>
    </source>
</evidence>
<sequence>MTQVMNIGLLGFGTVGTGVLEIVEQHQDKLAHQIGANVKVKKILVNDLEKERGIHVQPEQLTTNVEDIIHDEDIDVVIEVMGGIEEARRCMKLALENGKHVVTANKDVMALYGSELLKTANDKHCDLFYEASVAGGIPILRTIVEGLASDRITKIMGIVNGTTNYILTKMTKEGRLYEDVLKEAQALGYAEADPTADVGGLDAARKIAILGTLGFSMNLDLDDVSVEGITEVTSQDLAYSKQLGYTMKLVGIANRQDDKVEVSVQPTLVPHEHPLASVDNEFNAVYVNGEAVGETMFYGPGAGKLPTATAVVSDLVEVLKNKRLGVNGNSAVIPQYDKQLKTPDEIRSKYFMRIHAKDLPGTFASLTALFLKNNISLEKILQVPLNEGKLAEIIIVTHEVTKADYDRVRKELNNEDVVIEVKSSYRAEGEMN</sequence>
<dbReference type="Gene3D" id="3.40.50.720">
    <property type="entry name" value="NAD(P)-binding Rossmann-like Domain"/>
    <property type="match status" value="1"/>
</dbReference>
<keyword evidence="11 18" id="KW-0560">Oxidoreductase</keyword>
<comment type="similarity">
    <text evidence="4 19">Belongs to the homoserine dehydrogenase family.</text>
</comment>
<dbReference type="PANTHER" id="PTHR43331">
    <property type="entry name" value="HOMOSERINE DEHYDROGENASE"/>
    <property type="match status" value="1"/>
</dbReference>
<dbReference type="GO" id="GO:0046872">
    <property type="term" value="F:metal ion binding"/>
    <property type="evidence" value="ECO:0007669"/>
    <property type="project" value="UniProtKB-KW"/>
</dbReference>
<reference evidence="21 22" key="1">
    <citation type="submission" date="2018-03" db="EMBL/GenBank/DDBJ databases">
        <title>Alkalicoccus saliphilus sp. nov., isolated from a mineral pool.</title>
        <authorList>
            <person name="Zhao B."/>
        </authorList>
    </citation>
    <scope>NUCLEOTIDE SEQUENCE [LARGE SCALE GENOMIC DNA]</scope>
    <source>
        <strain evidence="21 22">6AG</strain>
    </source>
</reference>
<evidence type="ECO:0000313" key="21">
    <source>
        <dbReference type="EMBL" id="PTL37949.1"/>
    </source>
</evidence>
<dbReference type="InterPro" id="IPR036291">
    <property type="entry name" value="NAD(P)-bd_dom_sf"/>
</dbReference>
<name>A0A2T4U3J5_9BACI</name>
<evidence type="ECO:0000256" key="17">
    <source>
        <dbReference type="PIRSR" id="PIRSR000098-2"/>
    </source>
</evidence>
<keyword evidence="22" id="KW-1185">Reference proteome</keyword>
<dbReference type="SUPFAM" id="SSF55021">
    <property type="entry name" value="ACT-like"/>
    <property type="match status" value="1"/>
</dbReference>
<organism evidence="21 22">
    <name type="scientific">Alkalicoccus saliphilus</name>
    <dbReference type="NCBI Taxonomy" id="200989"/>
    <lineage>
        <taxon>Bacteria</taxon>
        <taxon>Bacillati</taxon>
        <taxon>Bacillota</taxon>
        <taxon>Bacilli</taxon>
        <taxon>Bacillales</taxon>
        <taxon>Bacillaceae</taxon>
        <taxon>Alkalicoccus</taxon>
    </lineage>
</organism>
<comment type="pathway">
    <text evidence="3 18">Amino-acid biosynthesis; L-methionine biosynthesis via de novo pathway; L-homoserine from L-aspartate: step 3/3.</text>
</comment>
<keyword evidence="10 17" id="KW-0521">NADP</keyword>
<evidence type="ECO:0000256" key="15">
    <source>
        <dbReference type="ARBA" id="ARBA00048841"/>
    </source>
</evidence>
<keyword evidence="9" id="KW-0479">Metal-binding</keyword>
<dbReference type="UniPathway" id="UPA00050">
    <property type="reaction ID" value="UER00063"/>
</dbReference>
<dbReference type="SUPFAM" id="SSF55347">
    <property type="entry name" value="Glyceraldehyde-3-phosphate dehydrogenase-like, C-terminal domain"/>
    <property type="match status" value="1"/>
</dbReference>
<dbReference type="InterPro" id="IPR016204">
    <property type="entry name" value="HDH"/>
</dbReference>
<feature type="active site" description="Proton donor" evidence="16">
    <location>
        <position position="206"/>
    </location>
</feature>
<evidence type="ECO:0000256" key="11">
    <source>
        <dbReference type="ARBA" id="ARBA00023002"/>
    </source>
</evidence>
<evidence type="ECO:0000256" key="10">
    <source>
        <dbReference type="ARBA" id="ARBA00022857"/>
    </source>
</evidence>
<evidence type="ECO:0000256" key="5">
    <source>
        <dbReference type="ARBA" id="ARBA00013213"/>
    </source>
</evidence>
<dbReference type="InterPro" id="IPR005106">
    <property type="entry name" value="Asp/hSer_DH_NAD-bd"/>
</dbReference>
<dbReference type="Gene3D" id="3.30.360.10">
    <property type="entry name" value="Dihydrodipicolinate Reductase, domain 2"/>
    <property type="match status" value="1"/>
</dbReference>
<dbReference type="InterPro" id="IPR045865">
    <property type="entry name" value="ACT-like_dom_sf"/>
</dbReference>
<evidence type="ECO:0000256" key="9">
    <source>
        <dbReference type="ARBA" id="ARBA00022723"/>
    </source>
</evidence>
<dbReference type="RefSeq" id="WP_107585839.1">
    <property type="nucleotide sequence ID" value="NZ_PZJJ01000028.1"/>
</dbReference>
<keyword evidence="8 18" id="KW-0791">Threonine biosynthesis</keyword>
<evidence type="ECO:0000256" key="8">
    <source>
        <dbReference type="ARBA" id="ARBA00022697"/>
    </source>
</evidence>
<dbReference type="PROSITE" id="PS51671">
    <property type="entry name" value="ACT"/>
    <property type="match status" value="1"/>
</dbReference>
<dbReference type="PANTHER" id="PTHR43331:SF1">
    <property type="entry name" value="HOMOSERINE DEHYDROGENASE"/>
    <property type="match status" value="1"/>
</dbReference>
<comment type="caution">
    <text evidence="21">The sequence shown here is derived from an EMBL/GenBank/DDBJ whole genome shotgun (WGS) entry which is preliminary data.</text>
</comment>
<comment type="pathway">
    <text evidence="2 18">Amino-acid biosynthesis; L-threonine biosynthesis; L-threonine from L-aspartate: step 3/5.</text>
</comment>
<dbReference type="PROSITE" id="PS01042">
    <property type="entry name" value="HOMOSER_DHGENASE"/>
    <property type="match status" value="1"/>
</dbReference>
<feature type="binding site" evidence="17">
    <location>
        <position position="191"/>
    </location>
    <ligand>
        <name>L-homoserine</name>
        <dbReference type="ChEBI" id="CHEBI:57476"/>
    </ligand>
</feature>
<dbReference type="FunFam" id="3.30.360.10:FF:000005">
    <property type="entry name" value="Homoserine dehydrogenase"/>
    <property type="match status" value="1"/>
</dbReference>
<dbReference type="SUPFAM" id="SSF51735">
    <property type="entry name" value="NAD(P)-binding Rossmann-fold domains"/>
    <property type="match status" value="1"/>
</dbReference>
<dbReference type="Pfam" id="PF01842">
    <property type="entry name" value="ACT"/>
    <property type="match status" value="1"/>
</dbReference>
<evidence type="ECO:0000259" key="20">
    <source>
        <dbReference type="PROSITE" id="PS51671"/>
    </source>
</evidence>
<evidence type="ECO:0000256" key="13">
    <source>
        <dbReference type="ARBA" id="ARBA00023053"/>
    </source>
</evidence>
<dbReference type="NCBIfam" id="NF004976">
    <property type="entry name" value="PRK06349.1"/>
    <property type="match status" value="1"/>
</dbReference>
<evidence type="ECO:0000256" key="6">
    <source>
        <dbReference type="ARBA" id="ARBA00013376"/>
    </source>
</evidence>
<dbReference type="UniPathway" id="UPA00051">
    <property type="reaction ID" value="UER00465"/>
</dbReference>
<dbReference type="GO" id="GO:0009088">
    <property type="term" value="P:threonine biosynthetic process"/>
    <property type="evidence" value="ECO:0007669"/>
    <property type="project" value="UniProtKB-UniPathway"/>
</dbReference>
<evidence type="ECO:0000256" key="7">
    <source>
        <dbReference type="ARBA" id="ARBA00022605"/>
    </source>
</evidence>
<dbReference type="AlphaFoldDB" id="A0A2T4U3J5"/>
<comment type="cofactor">
    <cofactor evidence="1">
        <name>a metal cation</name>
        <dbReference type="ChEBI" id="CHEBI:25213"/>
    </cofactor>
</comment>
<dbReference type="FunFam" id="3.40.50.720:FF:000062">
    <property type="entry name" value="Homoserine dehydrogenase"/>
    <property type="match status" value="1"/>
</dbReference>
<dbReference type="InterPro" id="IPR002912">
    <property type="entry name" value="ACT_dom"/>
</dbReference>
<dbReference type="EMBL" id="PZJJ01000028">
    <property type="protein sequence ID" value="PTL37949.1"/>
    <property type="molecule type" value="Genomic_DNA"/>
</dbReference>
<accession>A0A2T4U3J5</accession>
<proteinExistence type="inferred from homology"/>
<dbReference type="OrthoDB" id="9808167at2"/>
<dbReference type="GO" id="GO:0050661">
    <property type="term" value="F:NADP binding"/>
    <property type="evidence" value="ECO:0007669"/>
    <property type="project" value="InterPro"/>
</dbReference>
<dbReference type="Gene3D" id="3.30.70.260">
    <property type="match status" value="1"/>
</dbReference>
<dbReference type="InterPro" id="IPR001342">
    <property type="entry name" value="HDH_cat"/>
</dbReference>
<feature type="binding site" evidence="17">
    <location>
        <begin position="10"/>
        <end position="17"/>
    </location>
    <ligand>
        <name>NADP(+)</name>
        <dbReference type="ChEBI" id="CHEBI:58349"/>
    </ligand>
</feature>
<evidence type="ECO:0000256" key="4">
    <source>
        <dbReference type="ARBA" id="ARBA00006753"/>
    </source>
</evidence>
<dbReference type="Proteomes" id="UP000240509">
    <property type="component" value="Unassembled WGS sequence"/>
</dbReference>
<evidence type="ECO:0000256" key="18">
    <source>
        <dbReference type="RuleBase" id="RU000579"/>
    </source>
</evidence>
<keyword evidence="14 18" id="KW-0486">Methionine biosynthesis</keyword>
<evidence type="ECO:0000256" key="16">
    <source>
        <dbReference type="PIRSR" id="PIRSR000098-1"/>
    </source>
</evidence>
<evidence type="ECO:0000256" key="1">
    <source>
        <dbReference type="ARBA" id="ARBA00001920"/>
    </source>
</evidence>
<dbReference type="PIRSF" id="PIRSF000098">
    <property type="entry name" value="Homoser_dehydrog"/>
    <property type="match status" value="1"/>
</dbReference>
<evidence type="ECO:0000256" key="14">
    <source>
        <dbReference type="ARBA" id="ARBA00023167"/>
    </source>
</evidence>
<gene>
    <name evidence="21" type="ORF">C6Y45_13920</name>
</gene>
<feature type="binding site" evidence="17">
    <location>
        <position position="106"/>
    </location>
    <ligand>
        <name>NADPH</name>
        <dbReference type="ChEBI" id="CHEBI:57783"/>
    </ligand>
</feature>